<proteinExistence type="inferred from homology"/>
<comment type="caution">
    <text evidence="4">The sequence shown here is derived from an EMBL/GenBank/DDBJ whole genome shotgun (WGS) entry which is preliminary data.</text>
</comment>
<evidence type="ECO:0000256" key="1">
    <source>
        <dbReference type="ARBA" id="ARBA00005125"/>
    </source>
</evidence>
<dbReference type="Proteomes" id="UP001596166">
    <property type="component" value="Unassembled WGS sequence"/>
</dbReference>
<organism evidence="4 5">
    <name type="scientific">Azospirillum himalayense</name>
    <dbReference type="NCBI Taxonomy" id="654847"/>
    <lineage>
        <taxon>Bacteria</taxon>
        <taxon>Pseudomonadati</taxon>
        <taxon>Pseudomonadota</taxon>
        <taxon>Alphaproteobacteria</taxon>
        <taxon>Rhodospirillales</taxon>
        <taxon>Azospirillaceae</taxon>
        <taxon>Azospirillum</taxon>
    </lineage>
</organism>
<dbReference type="RefSeq" id="WP_376994061.1">
    <property type="nucleotide sequence ID" value="NZ_JBHSLC010000006.1"/>
</dbReference>
<dbReference type="InterPro" id="IPR001509">
    <property type="entry name" value="Epimerase_deHydtase"/>
</dbReference>
<accession>A0ABW0G2H9</accession>
<dbReference type="Gene3D" id="3.40.50.720">
    <property type="entry name" value="NAD(P)-binding Rossmann-like Domain"/>
    <property type="match status" value="1"/>
</dbReference>
<dbReference type="InterPro" id="IPR036291">
    <property type="entry name" value="NAD(P)-bd_dom_sf"/>
</dbReference>
<evidence type="ECO:0000313" key="4">
    <source>
        <dbReference type="EMBL" id="MFC5354317.1"/>
    </source>
</evidence>
<gene>
    <name evidence="4" type="ORF">ACFPMG_04785</name>
</gene>
<protein>
    <submittedName>
        <fullName evidence="4">NAD-dependent epimerase/dehydratase family protein</fullName>
    </submittedName>
</protein>
<dbReference type="Pfam" id="PF01370">
    <property type="entry name" value="Epimerase"/>
    <property type="match status" value="1"/>
</dbReference>
<dbReference type="EMBL" id="JBHSLC010000006">
    <property type="protein sequence ID" value="MFC5354317.1"/>
    <property type="molecule type" value="Genomic_DNA"/>
</dbReference>
<dbReference type="PANTHER" id="PTHR43000">
    <property type="entry name" value="DTDP-D-GLUCOSE 4,6-DEHYDRATASE-RELATED"/>
    <property type="match status" value="1"/>
</dbReference>
<comment type="pathway">
    <text evidence="1">Bacterial outer membrane biogenesis; LPS O-antigen biosynthesis.</text>
</comment>
<keyword evidence="5" id="KW-1185">Reference proteome</keyword>
<evidence type="ECO:0000313" key="5">
    <source>
        <dbReference type="Proteomes" id="UP001596166"/>
    </source>
</evidence>
<name>A0ABW0G2H9_9PROT</name>
<sequence length="325" mass="36144">MDVRGKKFVVIGGAGLIGSHTVDLLTREDIGEVVVYDNFVRGRTENLSDALRDPRVRIHDVGGDICQTDILESALKGADGVFHFAALWLLQCYEFPRAAFDVNIRGTFNVLEACWKNGVSRLVYSSSASVYGDAVEEPMTEDHPFNNTNFYGATKIAGEAMARAFHHRYGLPFVGLRYMNVYGPRQDYRGAYIAVIMKMLDAIDRGESPAVYGDGSQAYDFVAVTDCAKANICAMKAEAVDRFYNVGTGRRTSIKQVAELLLELTGSDLPLRFEPAGLTFVKNRIGSPDRARREIGFEAEVPLRDGLAQLIEWRRTHMAEVEARR</sequence>
<dbReference type="SUPFAM" id="SSF51735">
    <property type="entry name" value="NAD(P)-binding Rossmann-fold domains"/>
    <property type="match status" value="1"/>
</dbReference>
<comment type="similarity">
    <text evidence="2">Belongs to the NAD(P)-dependent epimerase/dehydratase family.</text>
</comment>
<dbReference type="Gene3D" id="3.90.25.10">
    <property type="entry name" value="UDP-galactose 4-epimerase, domain 1"/>
    <property type="match status" value="1"/>
</dbReference>
<feature type="domain" description="NAD-dependent epimerase/dehydratase" evidence="3">
    <location>
        <begin position="9"/>
        <end position="247"/>
    </location>
</feature>
<evidence type="ECO:0000259" key="3">
    <source>
        <dbReference type="Pfam" id="PF01370"/>
    </source>
</evidence>
<reference evidence="5" key="1">
    <citation type="journal article" date="2019" name="Int. J. Syst. Evol. Microbiol.">
        <title>The Global Catalogue of Microorganisms (GCM) 10K type strain sequencing project: providing services to taxonomists for standard genome sequencing and annotation.</title>
        <authorList>
            <consortium name="The Broad Institute Genomics Platform"/>
            <consortium name="The Broad Institute Genome Sequencing Center for Infectious Disease"/>
            <person name="Wu L."/>
            <person name="Ma J."/>
        </authorList>
    </citation>
    <scope>NUCLEOTIDE SEQUENCE [LARGE SCALE GENOMIC DNA]</scope>
    <source>
        <strain evidence="5">CCUG 58760</strain>
    </source>
</reference>
<evidence type="ECO:0000256" key="2">
    <source>
        <dbReference type="ARBA" id="ARBA00007637"/>
    </source>
</evidence>